<dbReference type="Proteomes" id="UP000076154">
    <property type="component" value="Unassembled WGS sequence"/>
</dbReference>
<protein>
    <submittedName>
        <fullName evidence="2">Uncharacterized protein</fullName>
    </submittedName>
</protein>
<keyword evidence="3" id="KW-1185">Reference proteome</keyword>
<organism evidence="2 3">
    <name type="scientific">Hypsizygus marmoreus</name>
    <name type="common">White beech mushroom</name>
    <name type="synonym">Agaricus marmoreus</name>
    <dbReference type="NCBI Taxonomy" id="39966"/>
    <lineage>
        <taxon>Eukaryota</taxon>
        <taxon>Fungi</taxon>
        <taxon>Dikarya</taxon>
        <taxon>Basidiomycota</taxon>
        <taxon>Agaricomycotina</taxon>
        <taxon>Agaricomycetes</taxon>
        <taxon>Agaricomycetidae</taxon>
        <taxon>Agaricales</taxon>
        <taxon>Tricholomatineae</taxon>
        <taxon>Lyophyllaceae</taxon>
        <taxon>Hypsizygus</taxon>
    </lineage>
</organism>
<evidence type="ECO:0000313" key="2">
    <source>
        <dbReference type="EMBL" id="RDB24534.1"/>
    </source>
</evidence>
<evidence type="ECO:0000256" key="1">
    <source>
        <dbReference type="SAM" id="MobiDB-lite"/>
    </source>
</evidence>
<dbReference type="AlphaFoldDB" id="A0A369JYM6"/>
<comment type="caution">
    <text evidence="2">The sequence shown here is derived from an EMBL/GenBank/DDBJ whole genome shotgun (WGS) entry which is preliminary data.</text>
</comment>
<dbReference type="EMBL" id="LUEZ02000043">
    <property type="protein sequence ID" value="RDB24534.1"/>
    <property type="molecule type" value="Genomic_DNA"/>
</dbReference>
<sequence>MTSKSGTGDPVSDMVKTAGKMRSQANFQSVRLTLTSDRPPRCAANTTHLEKEFPRTLWMKASSVKDCKGL</sequence>
<feature type="region of interest" description="Disordered" evidence="1">
    <location>
        <begin position="1"/>
        <end position="24"/>
    </location>
</feature>
<name>A0A369JYM6_HYPMA</name>
<evidence type="ECO:0000313" key="3">
    <source>
        <dbReference type="Proteomes" id="UP000076154"/>
    </source>
</evidence>
<proteinExistence type="predicted"/>
<dbReference type="InParanoid" id="A0A369JYM6"/>
<reference evidence="2" key="1">
    <citation type="submission" date="2018-04" db="EMBL/GenBank/DDBJ databases">
        <title>Whole genome sequencing of Hypsizygus marmoreus.</title>
        <authorList>
            <person name="Choi I.-G."/>
            <person name="Min B."/>
            <person name="Kim J.-G."/>
            <person name="Kim S."/>
            <person name="Oh Y.-L."/>
            <person name="Kong W.-S."/>
            <person name="Park H."/>
            <person name="Jeong J."/>
            <person name="Song E.-S."/>
        </authorList>
    </citation>
    <scope>NUCLEOTIDE SEQUENCE [LARGE SCALE GENOMIC DNA]</scope>
    <source>
        <strain evidence="2">51987-8</strain>
    </source>
</reference>
<accession>A0A369JYM6</accession>
<gene>
    <name evidence="2" type="ORF">Hypma_008286</name>
</gene>